<accession>A0A6S6TZV5</accession>
<evidence type="ECO:0008006" key="3">
    <source>
        <dbReference type="Google" id="ProtNLM"/>
    </source>
</evidence>
<organism evidence="2">
    <name type="scientific">uncultured Sulfurovum sp</name>
    <dbReference type="NCBI Taxonomy" id="269237"/>
    <lineage>
        <taxon>Bacteria</taxon>
        <taxon>Pseudomonadati</taxon>
        <taxon>Campylobacterota</taxon>
        <taxon>Epsilonproteobacteria</taxon>
        <taxon>Campylobacterales</taxon>
        <taxon>Sulfurovaceae</taxon>
        <taxon>Sulfurovum</taxon>
        <taxon>environmental samples</taxon>
    </lineage>
</organism>
<dbReference type="AlphaFoldDB" id="A0A6S6TZV5"/>
<dbReference type="Pfam" id="PF13365">
    <property type="entry name" value="Trypsin_2"/>
    <property type="match status" value="1"/>
</dbReference>
<dbReference type="InterPro" id="IPR009003">
    <property type="entry name" value="Peptidase_S1_PA"/>
</dbReference>
<keyword evidence="1" id="KW-0175">Coiled coil</keyword>
<sequence>MSLSTKKSIFLIQSSTTKSIGTGFVVYADDQGAYLVTCMHVVEACDKNALEVHGQKAELIKQGLIEEIDLALLYVKGLEDTEALKLCSDAVSEDTLVEIEGFKRHKKNNIKLAKLEKIDGVVKKVSKIYANLKQISTYELSIEKEDSIEQGYSGATVVLKGTNTVIAVATDRERNGKNAYAIPISYLKEIWEDMPEFITCKDAMQEKSKEKKTFLKKLEDQALNTIAGVIVMAVITGFIYDAVKPKESTLPEPTPRNHQAMKITGANNNLTQTINENKKVDNVQTIDINASNNTVKQVINRDTNTKKLCKDGISEYQKTVDELSQELQMAKMLESKKIINRELEETRKQLTAFKKNCN</sequence>
<evidence type="ECO:0000313" key="2">
    <source>
        <dbReference type="EMBL" id="CAA6826162.1"/>
    </source>
</evidence>
<proteinExistence type="predicted"/>
<evidence type="ECO:0000256" key="1">
    <source>
        <dbReference type="SAM" id="Coils"/>
    </source>
</evidence>
<dbReference type="EMBL" id="CACVAR010000400">
    <property type="protein sequence ID" value="CAA6826162.1"/>
    <property type="molecule type" value="Genomic_DNA"/>
</dbReference>
<feature type="coiled-coil region" evidence="1">
    <location>
        <begin position="313"/>
        <end position="356"/>
    </location>
</feature>
<protein>
    <recommendedName>
        <fullName evidence="3">Serine protease</fullName>
    </recommendedName>
</protein>
<dbReference type="Gene3D" id="2.40.10.120">
    <property type="match status" value="1"/>
</dbReference>
<name>A0A6S6TZV5_9BACT</name>
<gene>
    <name evidence="2" type="ORF">HELGO_WM26415</name>
</gene>
<dbReference type="SUPFAM" id="SSF50494">
    <property type="entry name" value="Trypsin-like serine proteases"/>
    <property type="match status" value="1"/>
</dbReference>
<reference evidence="2" key="1">
    <citation type="submission" date="2020-01" db="EMBL/GenBank/DDBJ databases">
        <authorList>
            <person name="Meier V. D."/>
            <person name="Meier V D."/>
        </authorList>
    </citation>
    <scope>NUCLEOTIDE SEQUENCE</scope>
    <source>
        <strain evidence="2">HLG_WM_MAG_03</strain>
    </source>
</reference>